<keyword evidence="2" id="KW-1185">Reference proteome</keyword>
<sequence>MIRVGVGGWSFEPWRGVFYPEDLPHAQELAFASRQVTAIEINSTFYRTQSHASFAKWRETAPEDFIFAVKAHRAIVSARWLAEAGEKIEHFLESGVMELGDKLGPLLWQLPPHKAFDAEEIGAFLKLLPKRKSGRPLRHALEIRHESFLDAQFVALLREENVAAVFVDGEDHPAIADATADFVYARLRRTREDCATGYEPEPLALWEKRVRSWESGETPADLPLLAEPAARRARDVFVFMIDGAKVRAPAAAMALIARLGRG</sequence>
<gene>
    <name evidence="1" type="ORF">CQW49_09230</name>
</gene>
<dbReference type="Gene3D" id="3.20.20.410">
    <property type="entry name" value="Protein of unknown function UPF0759"/>
    <property type="match status" value="1"/>
</dbReference>
<dbReference type="SUPFAM" id="SSF117396">
    <property type="entry name" value="TM1631-like"/>
    <property type="match status" value="1"/>
</dbReference>
<accession>A0A2D2CZ75</accession>
<reference evidence="2" key="1">
    <citation type="submission" date="2017-10" db="EMBL/GenBank/DDBJ databases">
        <title>Completed PacBio SMRT sequence of Methylosinus trichosporium OB3b reveals presence of a third large plasmid.</title>
        <authorList>
            <person name="Charles T.C."/>
            <person name="Lynch M.D.J."/>
            <person name="Heil J.R."/>
            <person name="Cheng J."/>
        </authorList>
    </citation>
    <scope>NUCLEOTIDE SEQUENCE [LARGE SCALE GENOMIC DNA]</scope>
    <source>
        <strain evidence="2">OB3b</strain>
    </source>
</reference>
<dbReference type="AlphaFoldDB" id="A0A2D2CZ75"/>
<dbReference type="PANTHER" id="PTHR30348">
    <property type="entry name" value="UNCHARACTERIZED PROTEIN YECE"/>
    <property type="match status" value="1"/>
</dbReference>
<organism evidence="1 2">
    <name type="scientific">Methylosinus trichosporium (strain ATCC 35070 / NCIMB 11131 / UNIQEM 75 / OB3b)</name>
    <dbReference type="NCBI Taxonomy" id="595536"/>
    <lineage>
        <taxon>Bacteria</taxon>
        <taxon>Pseudomonadati</taxon>
        <taxon>Pseudomonadota</taxon>
        <taxon>Alphaproteobacteria</taxon>
        <taxon>Hyphomicrobiales</taxon>
        <taxon>Methylocystaceae</taxon>
        <taxon>Methylosinus</taxon>
    </lineage>
</organism>
<dbReference type="STRING" id="595536.GCA_000178815_03307"/>
<protein>
    <submittedName>
        <fullName evidence="1">DUF72 domain-containing protein</fullName>
    </submittedName>
</protein>
<dbReference type="PANTHER" id="PTHR30348:SF4">
    <property type="entry name" value="DUF72 DOMAIN-CONTAINING PROTEIN"/>
    <property type="match status" value="1"/>
</dbReference>
<dbReference type="InterPro" id="IPR036520">
    <property type="entry name" value="UPF0759_sf"/>
</dbReference>
<dbReference type="RefSeq" id="WP_004448117.1">
    <property type="nucleotide sequence ID" value="NZ_ADVE02000001.1"/>
</dbReference>
<dbReference type="EMBL" id="CP023737">
    <property type="protein sequence ID" value="ATQ68051.1"/>
    <property type="molecule type" value="Genomic_DNA"/>
</dbReference>
<evidence type="ECO:0000313" key="1">
    <source>
        <dbReference type="EMBL" id="ATQ68051.1"/>
    </source>
</evidence>
<evidence type="ECO:0000313" key="2">
    <source>
        <dbReference type="Proteomes" id="UP000230709"/>
    </source>
</evidence>
<dbReference type="KEGG" id="mtw:CQW49_09230"/>
<dbReference type="Pfam" id="PF01904">
    <property type="entry name" value="DUF72"/>
    <property type="match status" value="1"/>
</dbReference>
<proteinExistence type="predicted"/>
<name>A0A2D2CZ75_METT3</name>
<dbReference type="InterPro" id="IPR002763">
    <property type="entry name" value="DUF72"/>
</dbReference>
<dbReference type="Proteomes" id="UP000230709">
    <property type="component" value="Chromosome"/>
</dbReference>